<dbReference type="PROSITE" id="PS51186">
    <property type="entry name" value="GNAT"/>
    <property type="match status" value="1"/>
</dbReference>
<reference evidence="7 8" key="1">
    <citation type="submission" date="2018-09" db="EMBL/GenBank/DDBJ databases">
        <authorList>
            <person name="Postec A."/>
        </authorList>
    </citation>
    <scope>NUCLEOTIDE SEQUENCE [LARGE SCALE GENOMIC DNA]</scope>
    <source>
        <strain evidence="7">70B-A</strain>
    </source>
</reference>
<dbReference type="Proteomes" id="UP000279029">
    <property type="component" value="Chromosome"/>
</dbReference>
<dbReference type="CDD" id="cd04301">
    <property type="entry name" value="NAT_SF"/>
    <property type="match status" value="1"/>
</dbReference>
<comment type="catalytic activity">
    <reaction evidence="5">
        <text>N-terminal L-alanyl-[ribosomal protein bS18] + acetyl-CoA = N-terminal N(alpha)-acetyl-L-alanyl-[ribosomal protein bS18] + CoA + H(+)</text>
        <dbReference type="Rhea" id="RHEA:43756"/>
        <dbReference type="Rhea" id="RHEA-COMP:10676"/>
        <dbReference type="Rhea" id="RHEA-COMP:10677"/>
        <dbReference type="ChEBI" id="CHEBI:15378"/>
        <dbReference type="ChEBI" id="CHEBI:57287"/>
        <dbReference type="ChEBI" id="CHEBI:57288"/>
        <dbReference type="ChEBI" id="CHEBI:64718"/>
        <dbReference type="ChEBI" id="CHEBI:83683"/>
        <dbReference type="EC" id="2.3.1.266"/>
    </reaction>
</comment>
<evidence type="ECO:0000256" key="3">
    <source>
        <dbReference type="ARBA" id="ARBA00022679"/>
    </source>
</evidence>
<keyword evidence="3 7" id="KW-0808">Transferase</keyword>
<keyword evidence="4 7" id="KW-0012">Acyltransferase</keyword>
<name>A0A3P7PRE0_9FIRM</name>
<evidence type="ECO:0000256" key="4">
    <source>
        <dbReference type="ARBA" id="ARBA00023315"/>
    </source>
</evidence>
<dbReference type="NCBIfam" id="TIGR01575">
    <property type="entry name" value="rimI"/>
    <property type="match status" value="1"/>
</dbReference>
<dbReference type="KEGG" id="cbar:PATL70BA_1004"/>
<keyword evidence="7" id="KW-0689">Ribosomal protein</keyword>
<comment type="function">
    <text evidence="5">Acetylates the N-terminal alanine of ribosomal protein bS18.</text>
</comment>
<dbReference type="GO" id="GO:0005840">
    <property type="term" value="C:ribosome"/>
    <property type="evidence" value="ECO:0007669"/>
    <property type="project" value="UniProtKB-KW"/>
</dbReference>
<dbReference type="RefSeq" id="WP_125136302.1">
    <property type="nucleotide sequence ID" value="NZ_LR130778.1"/>
</dbReference>
<feature type="domain" description="N-acetyltransferase" evidence="6">
    <location>
        <begin position="1"/>
        <end position="145"/>
    </location>
</feature>
<keyword evidence="2 5" id="KW-0963">Cytoplasm</keyword>
<comment type="subcellular location">
    <subcellularLocation>
        <location evidence="5">Cytoplasm</location>
    </subcellularLocation>
</comment>
<evidence type="ECO:0000313" key="7">
    <source>
        <dbReference type="EMBL" id="VDN46877.1"/>
    </source>
</evidence>
<evidence type="ECO:0000256" key="5">
    <source>
        <dbReference type="RuleBase" id="RU363094"/>
    </source>
</evidence>
<proteinExistence type="inferred from homology"/>
<keyword evidence="8" id="KW-1185">Reference proteome</keyword>
<dbReference type="SUPFAM" id="SSF55729">
    <property type="entry name" value="Acyl-CoA N-acyltransferases (Nat)"/>
    <property type="match status" value="1"/>
</dbReference>
<evidence type="ECO:0000256" key="2">
    <source>
        <dbReference type="ARBA" id="ARBA00022490"/>
    </source>
</evidence>
<dbReference type="PANTHER" id="PTHR43420:SF44">
    <property type="entry name" value="ACETYLTRANSFERASE YPEA"/>
    <property type="match status" value="1"/>
</dbReference>
<dbReference type="EC" id="2.3.1.266" evidence="5"/>
<dbReference type="InterPro" id="IPR006464">
    <property type="entry name" value="AcTrfase_RimI/Ard1"/>
</dbReference>
<gene>
    <name evidence="7" type="primary">rimI</name>
    <name evidence="7" type="ORF">PATL70BA_1004</name>
</gene>
<evidence type="ECO:0000313" key="8">
    <source>
        <dbReference type="Proteomes" id="UP000279029"/>
    </source>
</evidence>
<organism evidence="7 8">
    <name type="scientific">Petrocella atlantisensis</name>
    <dbReference type="NCBI Taxonomy" id="2173034"/>
    <lineage>
        <taxon>Bacteria</taxon>
        <taxon>Bacillati</taxon>
        <taxon>Bacillota</taxon>
        <taxon>Clostridia</taxon>
        <taxon>Lachnospirales</taxon>
        <taxon>Vallitaleaceae</taxon>
        <taxon>Petrocella</taxon>
    </lineage>
</organism>
<dbReference type="AlphaFoldDB" id="A0A3P7PRE0"/>
<dbReference type="InterPro" id="IPR050680">
    <property type="entry name" value="YpeA/RimI_acetyltransf"/>
</dbReference>
<protein>
    <recommendedName>
        <fullName evidence="5">[Ribosomal protein bS18]-alanine N-acetyltransferase</fullName>
        <ecNumber evidence="5">2.3.1.266</ecNumber>
    </recommendedName>
</protein>
<dbReference type="Pfam" id="PF00583">
    <property type="entry name" value="Acetyltransf_1"/>
    <property type="match status" value="1"/>
</dbReference>
<dbReference type="InterPro" id="IPR016181">
    <property type="entry name" value="Acyl_CoA_acyltransferase"/>
</dbReference>
<dbReference type="PANTHER" id="PTHR43420">
    <property type="entry name" value="ACETYLTRANSFERASE"/>
    <property type="match status" value="1"/>
</dbReference>
<dbReference type="GO" id="GO:0005737">
    <property type="term" value="C:cytoplasm"/>
    <property type="evidence" value="ECO:0007669"/>
    <property type="project" value="UniProtKB-SubCell"/>
</dbReference>
<dbReference type="OrthoDB" id="9794566at2"/>
<evidence type="ECO:0000259" key="6">
    <source>
        <dbReference type="PROSITE" id="PS51186"/>
    </source>
</evidence>
<evidence type="ECO:0000256" key="1">
    <source>
        <dbReference type="ARBA" id="ARBA00005395"/>
    </source>
</evidence>
<accession>A0A3P7PRE0</accession>
<sequence>MEIREIVEKDVEQVYAIELEAFSSPWTRESILMEVISPRSHYLVMENEGEIIGYAGLWKIFDEGHITNIAVKKGYRNRGLGLILMEKLMAHAQENQIKKLTLEVRCGNFQALKLYKKLGFVEAGRRKGFYDFPKEDAIIMWKEQLK</sequence>
<comment type="similarity">
    <text evidence="1 5">Belongs to the acetyltransferase family. RimI subfamily.</text>
</comment>
<dbReference type="GO" id="GO:0008999">
    <property type="term" value="F:protein-N-terminal-alanine acetyltransferase activity"/>
    <property type="evidence" value="ECO:0007669"/>
    <property type="project" value="UniProtKB-EC"/>
</dbReference>
<dbReference type="InterPro" id="IPR000182">
    <property type="entry name" value="GNAT_dom"/>
</dbReference>
<keyword evidence="7" id="KW-0687">Ribonucleoprotein</keyword>
<dbReference type="Gene3D" id="3.40.630.30">
    <property type="match status" value="1"/>
</dbReference>
<dbReference type="EMBL" id="LR130778">
    <property type="protein sequence ID" value="VDN46877.1"/>
    <property type="molecule type" value="Genomic_DNA"/>
</dbReference>